<organism evidence="1 2">
    <name type="scientific">Micromonospora sonneratiae</name>
    <dbReference type="NCBI Taxonomy" id="1184706"/>
    <lineage>
        <taxon>Bacteria</taxon>
        <taxon>Bacillati</taxon>
        <taxon>Actinomycetota</taxon>
        <taxon>Actinomycetes</taxon>
        <taxon>Micromonosporales</taxon>
        <taxon>Micromonosporaceae</taxon>
        <taxon>Micromonospora</taxon>
    </lineage>
</organism>
<dbReference type="EMBL" id="JBHTMP010000008">
    <property type="protein sequence ID" value="MFD1320868.1"/>
    <property type="molecule type" value="Genomic_DNA"/>
</dbReference>
<keyword evidence="2" id="KW-1185">Reference proteome</keyword>
<sequence length="365" mass="39553">MRTDHALTATDSPTCWQGGPTFVRRDRAPLGRLLPYRRAAGELPPPKATLDAVHENGWHLDFGARGLGDVLLGLALAQALHEATRDRYPQLAYVGPRAALLARCTLPLTVTSANGHHSIGTESPTPRTFDAVPEIPPTRLDIVDANILQVHAALPMRYYLDIEQTLGVRLPADSDPCPRFRATEPTPTPYHVLFVSTTSRPERKDYGIENFGAIARCLTAQRPDVPWRFTLIAAPDRAAPPPVALIEVFHGPTAVDCVDLFGTAELVVGNDTGLTHLAALTERPDGTGPTVVGLYGRHAHTKWITGSARHHAVATPFSQLMSIADACPVRDGYDDTVWSAASDLRAVPAELIARFAGRCAGWWDS</sequence>
<proteinExistence type="predicted"/>
<dbReference type="Gene3D" id="3.40.50.2000">
    <property type="entry name" value="Glycogen Phosphorylase B"/>
    <property type="match status" value="1"/>
</dbReference>
<gene>
    <name evidence="1" type="ORF">ACFQ4H_07175</name>
</gene>
<accession>A0ABW3Y8U5</accession>
<dbReference type="Pfam" id="PF01075">
    <property type="entry name" value="Glyco_transf_9"/>
    <property type="match status" value="1"/>
</dbReference>
<protein>
    <submittedName>
        <fullName evidence="1">Glycosyltransferase family 9 protein</fullName>
    </submittedName>
</protein>
<dbReference type="InterPro" id="IPR002201">
    <property type="entry name" value="Glyco_trans_9"/>
</dbReference>
<dbReference type="Proteomes" id="UP001597260">
    <property type="component" value="Unassembled WGS sequence"/>
</dbReference>
<reference evidence="2" key="1">
    <citation type="journal article" date="2019" name="Int. J. Syst. Evol. Microbiol.">
        <title>The Global Catalogue of Microorganisms (GCM) 10K type strain sequencing project: providing services to taxonomists for standard genome sequencing and annotation.</title>
        <authorList>
            <consortium name="The Broad Institute Genomics Platform"/>
            <consortium name="The Broad Institute Genome Sequencing Center for Infectious Disease"/>
            <person name="Wu L."/>
            <person name="Ma J."/>
        </authorList>
    </citation>
    <scope>NUCLEOTIDE SEQUENCE [LARGE SCALE GENOMIC DNA]</scope>
    <source>
        <strain evidence="2">JCM 31037</strain>
    </source>
</reference>
<evidence type="ECO:0000313" key="1">
    <source>
        <dbReference type="EMBL" id="MFD1320868.1"/>
    </source>
</evidence>
<dbReference type="SUPFAM" id="SSF53756">
    <property type="entry name" value="UDP-Glycosyltransferase/glycogen phosphorylase"/>
    <property type="match status" value="1"/>
</dbReference>
<evidence type="ECO:0000313" key="2">
    <source>
        <dbReference type="Proteomes" id="UP001597260"/>
    </source>
</evidence>
<dbReference type="RefSeq" id="WP_377568289.1">
    <property type="nucleotide sequence ID" value="NZ_JBHTMP010000008.1"/>
</dbReference>
<comment type="caution">
    <text evidence="1">The sequence shown here is derived from an EMBL/GenBank/DDBJ whole genome shotgun (WGS) entry which is preliminary data.</text>
</comment>
<name>A0ABW3Y8U5_9ACTN</name>